<keyword evidence="4" id="KW-0862">Zinc</keyword>
<name>A0A5Q0BFA0_9GAMM</name>
<evidence type="ECO:0000256" key="4">
    <source>
        <dbReference type="ARBA" id="ARBA00022833"/>
    </source>
</evidence>
<proteinExistence type="inferred from homology"/>
<keyword evidence="3" id="KW-0479">Metal-binding</keyword>
<dbReference type="Proteomes" id="UP000325755">
    <property type="component" value="Chromosome"/>
</dbReference>
<dbReference type="Gene3D" id="3.40.1050.10">
    <property type="entry name" value="Carbonic anhydrase"/>
    <property type="match status" value="1"/>
</dbReference>
<evidence type="ECO:0000256" key="1">
    <source>
        <dbReference type="ARBA" id="ARBA00001947"/>
    </source>
</evidence>
<sequence>MENVQVDLAKHIGFSEKESHVVYTHGGQATQDAIRALIDSSKWLGTREWYVVHHMDCNEKFCNERFSPNEFAGNSKDHNRSDDCSDMGLSSRSNNELLPAAESRSLKQTLAKHTRRIRHHPFVPRDIPVHGCLYDGKSDNLLHVSTNLRQPLHLTVE</sequence>
<dbReference type="AlphaFoldDB" id="A0A5Q0BFA0"/>
<evidence type="ECO:0000313" key="6">
    <source>
        <dbReference type="EMBL" id="QFY42543.1"/>
    </source>
</evidence>
<comment type="similarity">
    <text evidence="2">Belongs to the beta-class carbonic anhydrase family.</text>
</comment>
<gene>
    <name evidence="6" type="ORF">F6R98_07840</name>
</gene>
<organism evidence="6 7">
    <name type="scientific">Candidatus Methylospira mobilis</name>
    <dbReference type="NCBI Taxonomy" id="1808979"/>
    <lineage>
        <taxon>Bacteria</taxon>
        <taxon>Pseudomonadati</taxon>
        <taxon>Pseudomonadota</taxon>
        <taxon>Gammaproteobacteria</taxon>
        <taxon>Methylococcales</taxon>
        <taxon>Methylococcaceae</taxon>
        <taxon>Candidatus Methylospira</taxon>
    </lineage>
</organism>
<dbReference type="SUPFAM" id="SSF53056">
    <property type="entry name" value="beta-carbonic anhydrase, cab"/>
    <property type="match status" value="1"/>
</dbReference>
<comment type="cofactor">
    <cofactor evidence="1">
        <name>Zn(2+)</name>
        <dbReference type="ChEBI" id="CHEBI:29105"/>
    </cofactor>
</comment>
<keyword evidence="7" id="KW-1185">Reference proteome</keyword>
<evidence type="ECO:0000256" key="5">
    <source>
        <dbReference type="SAM" id="MobiDB-lite"/>
    </source>
</evidence>
<dbReference type="OrthoDB" id="9797527at2"/>
<evidence type="ECO:0000256" key="2">
    <source>
        <dbReference type="ARBA" id="ARBA00006217"/>
    </source>
</evidence>
<protein>
    <submittedName>
        <fullName evidence="6">Carbonic anhydrase</fullName>
    </submittedName>
</protein>
<accession>A0A5Q0BFA0</accession>
<feature type="region of interest" description="Disordered" evidence="5">
    <location>
        <begin position="72"/>
        <end position="93"/>
    </location>
</feature>
<dbReference type="PANTHER" id="PTHR43175">
    <property type="entry name" value="CARBONIC ANHYDRASE"/>
    <property type="match status" value="1"/>
</dbReference>
<evidence type="ECO:0000256" key="3">
    <source>
        <dbReference type="ARBA" id="ARBA00022723"/>
    </source>
</evidence>
<dbReference type="InterPro" id="IPR036874">
    <property type="entry name" value="Carbonic_anhydrase_sf"/>
</dbReference>
<dbReference type="EMBL" id="CP044205">
    <property type="protein sequence ID" value="QFY42543.1"/>
    <property type="molecule type" value="Genomic_DNA"/>
</dbReference>
<reference evidence="6 7" key="1">
    <citation type="submission" date="2019-09" db="EMBL/GenBank/DDBJ databases">
        <title>Ecophysiology of the spiral-shaped methanotroph Methylospira mobilis as revealed by the complete genome sequence.</title>
        <authorList>
            <person name="Oshkin I.Y."/>
            <person name="Dedysh S.N."/>
            <person name="Miroshnikov K."/>
            <person name="Danilova O.V."/>
            <person name="Hakobyan A."/>
            <person name="Liesack W."/>
        </authorList>
    </citation>
    <scope>NUCLEOTIDE SEQUENCE [LARGE SCALE GENOMIC DNA]</scope>
    <source>
        <strain evidence="6 7">Shm1</strain>
    </source>
</reference>
<dbReference type="GO" id="GO:0004089">
    <property type="term" value="F:carbonate dehydratase activity"/>
    <property type="evidence" value="ECO:0007669"/>
    <property type="project" value="InterPro"/>
</dbReference>
<dbReference type="KEGG" id="mmob:F6R98_07840"/>
<dbReference type="GO" id="GO:0008270">
    <property type="term" value="F:zinc ion binding"/>
    <property type="evidence" value="ECO:0007669"/>
    <property type="project" value="InterPro"/>
</dbReference>
<dbReference type="InParanoid" id="A0A5Q0BFA0"/>
<dbReference type="InterPro" id="IPR001765">
    <property type="entry name" value="Carbonic_anhydrase"/>
</dbReference>
<evidence type="ECO:0000313" key="7">
    <source>
        <dbReference type="Proteomes" id="UP000325755"/>
    </source>
</evidence>
<dbReference type="PANTHER" id="PTHR43175:SF3">
    <property type="entry name" value="CARBON DISULFIDE HYDROLASE"/>
    <property type="match status" value="1"/>
</dbReference>